<proteinExistence type="predicted"/>
<evidence type="ECO:0000313" key="2">
    <source>
        <dbReference type="EMBL" id="PZX48963.1"/>
    </source>
</evidence>
<protein>
    <submittedName>
        <fullName evidence="2">Type IX secretion system PorP/SprF family membrane protein</fullName>
    </submittedName>
</protein>
<accession>A0A2W7QKP1</accession>
<dbReference type="EMBL" id="QKZT01000017">
    <property type="protein sequence ID" value="PZX48963.1"/>
    <property type="molecule type" value="Genomic_DNA"/>
</dbReference>
<keyword evidence="3" id="KW-1185">Reference proteome</keyword>
<organism evidence="2 3">
    <name type="scientific">Algoriphagus chordae</name>
    <dbReference type="NCBI Taxonomy" id="237019"/>
    <lineage>
        <taxon>Bacteria</taxon>
        <taxon>Pseudomonadati</taxon>
        <taxon>Bacteroidota</taxon>
        <taxon>Cytophagia</taxon>
        <taxon>Cytophagales</taxon>
        <taxon>Cyclobacteriaceae</taxon>
        <taxon>Algoriphagus</taxon>
    </lineage>
</organism>
<reference evidence="2 3" key="1">
    <citation type="submission" date="2018-06" db="EMBL/GenBank/DDBJ databases">
        <title>Genomic Encyclopedia of Archaeal and Bacterial Type Strains, Phase II (KMG-II): from individual species to whole genera.</title>
        <authorList>
            <person name="Goeker M."/>
        </authorList>
    </citation>
    <scope>NUCLEOTIDE SEQUENCE [LARGE SCALE GENOMIC DNA]</scope>
    <source>
        <strain evidence="2 3">DSM 19830</strain>
    </source>
</reference>
<dbReference type="Proteomes" id="UP000248882">
    <property type="component" value="Unassembled WGS sequence"/>
</dbReference>
<gene>
    <name evidence="2" type="ORF">LV85_03454</name>
</gene>
<keyword evidence="1" id="KW-0732">Signal</keyword>
<comment type="caution">
    <text evidence="2">The sequence shown here is derived from an EMBL/GenBank/DDBJ whole genome shotgun (WGS) entry which is preliminary data.</text>
</comment>
<evidence type="ECO:0000313" key="3">
    <source>
        <dbReference type="Proteomes" id="UP000248882"/>
    </source>
</evidence>
<dbReference type="AlphaFoldDB" id="A0A2W7QKP1"/>
<dbReference type="NCBIfam" id="TIGR03519">
    <property type="entry name" value="T9SS_PorP_fam"/>
    <property type="match status" value="1"/>
</dbReference>
<dbReference type="InterPro" id="IPR019861">
    <property type="entry name" value="PorP/SprF_Bacteroidetes"/>
</dbReference>
<name>A0A2W7QKP1_9BACT</name>
<feature type="chain" id="PRO_5016099783" evidence="1">
    <location>
        <begin position="21"/>
        <end position="340"/>
    </location>
</feature>
<sequence length="340" mass="38420">MMRAYLVVLFLILSFSQAFSQDIQYSQFYANPFYLNPALAGSTGQTRLGVNFRNQWPALDQSFVAYTAYADHFSEKYNSGFGIVVSGARESFTQSKTNEIGLVYSYRLRLGEKRFLHVGAQGSFLSRDVLFDEIILGTQLDIDKGVIVGEPGIGFTGDSQVRAADLNAGLLYYEDKFWFGFSAFHLLEPQISYLEINSNKLPIKYSFQGGVRFNLAPGNINDYFNNTDQERSLALAFNYKSQGAFDQLDIGAEFYFEPLILGFWYRGLPTKYNLPNNESLIGLVGIELESGLDFGYSFDYSISKLGQQVSGGAHELSVRYVFSSKDPRKKYYPPLPSFRY</sequence>
<feature type="signal peptide" evidence="1">
    <location>
        <begin position="1"/>
        <end position="20"/>
    </location>
</feature>
<dbReference type="Pfam" id="PF11751">
    <property type="entry name" value="PorP_SprF"/>
    <property type="match status" value="1"/>
</dbReference>
<dbReference type="RefSeq" id="WP_317046459.1">
    <property type="nucleotide sequence ID" value="NZ_QKZT01000017.1"/>
</dbReference>
<evidence type="ECO:0000256" key="1">
    <source>
        <dbReference type="SAM" id="SignalP"/>
    </source>
</evidence>